<feature type="compositionally biased region" description="Low complexity" evidence="1">
    <location>
        <begin position="34"/>
        <end position="43"/>
    </location>
</feature>
<sequence>MPAIMPRFMPNVSLATVEACLPGGAVETAVATATAKKVATTRPATKRPASRTG</sequence>
<dbReference type="EMBL" id="BAAATE010000013">
    <property type="protein sequence ID" value="GAA2670962.1"/>
    <property type="molecule type" value="Genomic_DNA"/>
</dbReference>
<reference evidence="2 3" key="1">
    <citation type="journal article" date="2019" name="Int. J. Syst. Evol. Microbiol.">
        <title>The Global Catalogue of Microorganisms (GCM) 10K type strain sequencing project: providing services to taxonomists for standard genome sequencing and annotation.</title>
        <authorList>
            <consortium name="The Broad Institute Genomics Platform"/>
            <consortium name="The Broad Institute Genome Sequencing Center for Infectious Disease"/>
            <person name="Wu L."/>
            <person name="Ma J."/>
        </authorList>
    </citation>
    <scope>NUCLEOTIDE SEQUENCE [LARGE SCALE GENOMIC DNA]</scope>
    <source>
        <strain evidence="2 3">JCM 6835</strain>
    </source>
</reference>
<feature type="region of interest" description="Disordered" evidence="1">
    <location>
        <begin position="34"/>
        <end position="53"/>
    </location>
</feature>
<comment type="caution">
    <text evidence="2">The sequence shown here is derived from an EMBL/GenBank/DDBJ whole genome shotgun (WGS) entry which is preliminary data.</text>
</comment>
<dbReference type="Proteomes" id="UP001501666">
    <property type="component" value="Unassembled WGS sequence"/>
</dbReference>
<evidence type="ECO:0000313" key="2">
    <source>
        <dbReference type="EMBL" id="GAA2670962.1"/>
    </source>
</evidence>
<accession>A0ABN3SAT1</accession>
<evidence type="ECO:0000256" key="1">
    <source>
        <dbReference type="SAM" id="MobiDB-lite"/>
    </source>
</evidence>
<feature type="compositionally biased region" description="Basic residues" evidence="1">
    <location>
        <begin position="44"/>
        <end position="53"/>
    </location>
</feature>
<proteinExistence type="predicted"/>
<name>A0ABN3SAT1_9ACTN</name>
<keyword evidence="3" id="KW-1185">Reference proteome</keyword>
<gene>
    <name evidence="2" type="ORF">GCM10010412_050250</name>
</gene>
<evidence type="ECO:0000313" key="3">
    <source>
        <dbReference type="Proteomes" id="UP001501666"/>
    </source>
</evidence>
<protein>
    <submittedName>
        <fullName evidence="2">Uncharacterized protein</fullName>
    </submittedName>
</protein>
<organism evidence="2 3">
    <name type="scientific">Nonomuraea recticatena</name>
    <dbReference type="NCBI Taxonomy" id="46178"/>
    <lineage>
        <taxon>Bacteria</taxon>
        <taxon>Bacillati</taxon>
        <taxon>Actinomycetota</taxon>
        <taxon>Actinomycetes</taxon>
        <taxon>Streptosporangiales</taxon>
        <taxon>Streptosporangiaceae</taxon>
        <taxon>Nonomuraea</taxon>
    </lineage>
</organism>